<dbReference type="CDD" id="cd03257">
    <property type="entry name" value="ABC_NikE_OppD_transporters"/>
    <property type="match status" value="2"/>
</dbReference>
<dbReference type="FunFam" id="3.40.50.300:FF:000016">
    <property type="entry name" value="Oligopeptide ABC transporter ATP-binding component"/>
    <property type="match status" value="2"/>
</dbReference>
<dbReference type="SMART" id="SM00382">
    <property type="entry name" value="AAA"/>
    <property type="match status" value="2"/>
</dbReference>
<dbReference type="InterPro" id="IPR003593">
    <property type="entry name" value="AAA+_ATPase"/>
</dbReference>
<dbReference type="GO" id="GO:0005524">
    <property type="term" value="F:ATP binding"/>
    <property type="evidence" value="ECO:0007669"/>
    <property type="project" value="UniProtKB-KW"/>
</dbReference>
<dbReference type="GO" id="GO:0016887">
    <property type="term" value="F:ATP hydrolysis activity"/>
    <property type="evidence" value="ECO:0007669"/>
    <property type="project" value="InterPro"/>
</dbReference>
<dbReference type="Gene3D" id="3.40.50.300">
    <property type="entry name" value="P-loop containing nucleotide triphosphate hydrolases"/>
    <property type="match status" value="2"/>
</dbReference>
<dbReference type="InterPro" id="IPR003439">
    <property type="entry name" value="ABC_transporter-like_ATP-bd"/>
</dbReference>
<evidence type="ECO:0000256" key="3">
    <source>
        <dbReference type="ARBA" id="ARBA00022840"/>
    </source>
</evidence>
<sequence>MLLKIHDLSLWFESNESAEASNHALSGVTLCADIGQTVALVGESGSGKSVTALSILRLLEESSTVRTTGSILFAGQDLLTLPLEKMRTIRGNDIAMIFQEPMSSLNPVFTVGNQMIEPLVLHQSMTHDEARREAIRLLERTGIQEPEARLKVYPHQLSGGQRQRIMIAMALACRPKLLIADEPTTALDVTIQSQILDLMQDLREEFGMAVLLISHDLTLVRKVADSVHIMKDGAIVESGDCDTIMNNPQHPYTRHLMSSIPSGSPTPKEPGPLLLETRNLNCHFQLQTGWVSPFKRRKRIIAAVDDAHLTLQQGMTCGIIGESGSGKTTLAMSIAKLVHSSGQIRFEGIDLQQLSNRQMRPLRSNIQVVFQDPFSSLSPRLSVYQIIEEGLSIHFSHATSEERDEMVFGALKEVGLEPEMAWRYPHEFSGGQRQRIAIARAIILKPKLLILDEPTSALDVTIQAQIIKLLIDLQQRYNMSYLFISHDLRVVRAISDYVAVMKDGRIVETGPAQEVFAAPVQEYTQALFNAAL</sequence>
<dbReference type="Pfam" id="PF08352">
    <property type="entry name" value="oligo_HPY"/>
    <property type="match status" value="2"/>
</dbReference>
<evidence type="ECO:0000313" key="6">
    <source>
        <dbReference type="Proteomes" id="UP000184603"/>
    </source>
</evidence>
<dbReference type="AlphaFoldDB" id="A0A1M7YGL8"/>
<dbReference type="GO" id="GO:0055085">
    <property type="term" value="P:transmembrane transport"/>
    <property type="evidence" value="ECO:0007669"/>
    <property type="project" value="UniProtKB-ARBA"/>
</dbReference>
<dbReference type="NCBIfam" id="NF008453">
    <property type="entry name" value="PRK11308.1"/>
    <property type="match status" value="2"/>
</dbReference>
<keyword evidence="2" id="KW-0547">Nucleotide-binding</keyword>
<evidence type="ECO:0000256" key="1">
    <source>
        <dbReference type="ARBA" id="ARBA00022448"/>
    </source>
</evidence>
<dbReference type="NCBIfam" id="NF007739">
    <property type="entry name" value="PRK10419.1"/>
    <property type="match status" value="2"/>
</dbReference>
<keyword evidence="3 5" id="KW-0067">ATP-binding</keyword>
<evidence type="ECO:0000256" key="2">
    <source>
        <dbReference type="ARBA" id="ARBA00022741"/>
    </source>
</evidence>
<feature type="domain" description="ABC transporter" evidence="4">
    <location>
        <begin position="3"/>
        <end position="257"/>
    </location>
</feature>
<dbReference type="SUPFAM" id="SSF52540">
    <property type="entry name" value="P-loop containing nucleoside triphosphate hydrolases"/>
    <property type="match status" value="2"/>
</dbReference>
<dbReference type="PROSITE" id="PS00211">
    <property type="entry name" value="ABC_TRANSPORTER_1"/>
    <property type="match status" value="2"/>
</dbReference>
<dbReference type="PANTHER" id="PTHR43776">
    <property type="entry name" value="TRANSPORT ATP-BINDING PROTEIN"/>
    <property type="match status" value="1"/>
</dbReference>
<reference evidence="5 6" key="1">
    <citation type="submission" date="2016-12" db="EMBL/GenBank/DDBJ databases">
        <authorList>
            <person name="Song W.-J."/>
            <person name="Kurnit D.M."/>
        </authorList>
    </citation>
    <scope>NUCLEOTIDE SEQUENCE [LARGE SCALE GENOMIC DNA]</scope>
    <source>
        <strain evidence="5 6">DSM 18488</strain>
    </source>
</reference>
<proteinExistence type="predicted"/>
<dbReference type="EMBL" id="FRFE01000027">
    <property type="protein sequence ID" value="SHO51678.1"/>
    <property type="molecule type" value="Genomic_DNA"/>
</dbReference>
<dbReference type="InterPro" id="IPR017871">
    <property type="entry name" value="ABC_transporter-like_CS"/>
</dbReference>
<name>A0A1M7YGL8_9BACT</name>
<dbReference type="Pfam" id="PF00005">
    <property type="entry name" value="ABC_tran"/>
    <property type="match status" value="2"/>
</dbReference>
<dbReference type="PROSITE" id="PS50893">
    <property type="entry name" value="ABC_TRANSPORTER_2"/>
    <property type="match status" value="2"/>
</dbReference>
<gene>
    <name evidence="5" type="ORF">SAMN02745220_04149</name>
</gene>
<dbReference type="GO" id="GO:0015833">
    <property type="term" value="P:peptide transport"/>
    <property type="evidence" value="ECO:0007669"/>
    <property type="project" value="InterPro"/>
</dbReference>
<feature type="domain" description="ABC transporter" evidence="4">
    <location>
        <begin position="286"/>
        <end position="528"/>
    </location>
</feature>
<dbReference type="Proteomes" id="UP000184603">
    <property type="component" value="Unassembled WGS sequence"/>
</dbReference>
<dbReference type="InterPro" id="IPR050319">
    <property type="entry name" value="ABC_transp_ATP-bind"/>
</dbReference>
<dbReference type="STRING" id="1121416.SAMN02745220_04149"/>
<keyword evidence="1" id="KW-0813">Transport</keyword>
<dbReference type="RefSeq" id="WP_073615570.1">
    <property type="nucleotide sequence ID" value="NZ_FRFE01000027.1"/>
</dbReference>
<dbReference type="InterPro" id="IPR013563">
    <property type="entry name" value="Oligopep_ABC_C"/>
</dbReference>
<keyword evidence="6" id="KW-1185">Reference proteome</keyword>
<evidence type="ECO:0000259" key="4">
    <source>
        <dbReference type="PROSITE" id="PS50893"/>
    </source>
</evidence>
<organism evidence="5 6">
    <name type="scientific">Desulfopila aestuarii DSM 18488</name>
    <dbReference type="NCBI Taxonomy" id="1121416"/>
    <lineage>
        <taxon>Bacteria</taxon>
        <taxon>Pseudomonadati</taxon>
        <taxon>Thermodesulfobacteriota</taxon>
        <taxon>Desulfobulbia</taxon>
        <taxon>Desulfobulbales</taxon>
        <taxon>Desulfocapsaceae</taxon>
        <taxon>Desulfopila</taxon>
    </lineage>
</organism>
<dbReference type="OrthoDB" id="9809450at2"/>
<dbReference type="InterPro" id="IPR027417">
    <property type="entry name" value="P-loop_NTPase"/>
</dbReference>
<accession>A0A1M7YGL8</accession>
<evidence type="ECO:0000313" key="5">
    <source>
        <dbReference type="EMBL" id="SHO51678.1"/>
    </source>
</evidence>
<protein>
    <submittedName>
        <fullName evidence="5">Microcin C transport system ATP-binding protein</fullName>
    </submittedName>
</protein>